<dbReference type="GO" id="GO:0032259">
    <property type="term" value="P:methylation"/>
    <property type="evidence" value="ECO:0007669"/>
    <property type="project" value="UniProtKB-KW"/>
</dbReference>
<feature type="binding site" evidence="6">
    <location>
        <begin position="130"/>
        <end position="136"/>
    </location>
    <ligand>
        <name>S-adenosyl-L-methionine</name>
        <dbReference type="ChEBI" id="CHEBI:59789"/>
    </ligand>
</feature>
<dbReference type="SUPFAM" id="SSF53335">
    <property type="entry name" value="S-adenosyl-L-methionine-dependent methyltransferases"/>
    <property type="match status" value="1"/>
</dbReference>
<dbReference type="InterPro" id="IPR029063">
    <property type="entry name" value="SAM-dependent_MTases_sf"/>
</dbReference>
<dbReference type="Pfam" id="PF01189">
    <property type="entry name" value="Methyltr_RsmB-F"/>
    <property type="match status" value="1"/>
</dbReference>
<keyword evidence="2 6" id="KW-0489">Methyltransferase</keyword>
<dbReference type="InterPro" id="IPR001678">
    <property type="entry name" value="MeTrfase_RsmB-F_NOP2_dom"/>
</dbReference>
<evidence type="ECO:0000256" key="4">
    <source>
        <dbReference type="ARBA" id="ARBA00022691"/>
    </source>
</evidence>
<protein>
    <submittedName>
        <fullName evidence="9">RsmB/NOP family class I SAM-dependent RNA methyltransferase</fullName>
        <ecNumber evidence="9">2.1.1.-</ecNumber>
    </submittedName>
</protein>
<dbReference type="RefSeq" id="WP_377468085.1">
    <property type="nucleotide sequence ID" value="NZ_JBHLWN010000012.1"/>
</dbReference>
<evidence type="ECO:0000313" key="9">
    <source>
        <dbReference type="EMBL" id="MFC0211117.1"/>
    </source>
</evidence>
<dbReference type="PROSITE" id="PS51686">
    <property type="entry name" value="SAM_MT_RSMB_NOP"/>
    <property type="match status" value="1"/>
</dbReference>
<keyword evidence="3 6" id="KW-0808">Transferase</keyword>
<dbReference type="GO" id="GO:0008168">
    <property type="term" value="F:methyltransferase activity"/>
    <property type="evidence" value="ECO:0007669"/>
    <property type="project" value="UniProtKB-KW"/>
</dbReference>
<dbReference type="Gene3D" id="3.30.70.1170">
    <property type="entry name" value="Sun protein, domain 3"/>
    <property type="match status" value="1"/>
</dbReference>
<dbReference type="Pfam" id="PF17126">
    <property type="entry name" value="RsmF_methylt_CI"/>
    <property type="match status" value="1"/>
</dbReference>
<evidence type="ECO:0000256" key="2">
    <source>
        <dbReference type="ARBA" id="ARBA00022603"/>
    </source>
</evidence>
<feature type="binding site" evidence="6">
    <location>
        <position position="199"/>
    </location>
    <ligand>
        <name>S-adenosyl-L-methionine</name>
        <dbReference type="ChEBI" id="CHEBI:59789"/>
    </ligand>
</feature>
<dbReference type="Pfam" id="PF13636">
    <property type="entry name" value="Methyltranf_PUA"/>
    <property type="match status" value="1"/>
</dbReference>
<dbReference type="CDD" id="cd21147">
    <property type="entry name" value="RsmF_methylt_CTD1"/>
    <property type="match status" value="1"/>
</dbReference>
<dbReference type="Proteomes" id="UP001589776">
    <property type="component" value="Unassembled WGS sequence"/>
</dbReference>
<feature type="binding site" evidence="6">
    <location>
        <position position="154"/>
    </location>
    <ligand>
        <name>S-adenosyl-L-methionine</name>
        <dbReference type="ChEBI" id="CHEBI:59789"/>
    </ligand>
</feature>
<dbReference type="Pfam" id="PF17125">
    <property type="entry name" value="Methyltr_RsmF_N"/>
    <property type="match status" value="1"/>
</dbReference>
<dbReference type="InterPro" id="IPR027391">
    <property type="entry name" value="Nol1_Nop2_Fmu_2"/>
</dbReference>
<evidence type="ECO:0000256" key="5">
    <source>
        <dbReference type="ARBA" id="ARBA00022884"/>
    </source>
</evidence>
<evidence type="ECO:0000259" key="8">
    <source>
        <dbReference type="PROSITE" id="PS51686"/>
    </source>
</evidence>
<keyword evidence="4 6" id="KW-0949">S-adenosyl-L-methionine</keyword>
<dbReference type="InterPro" id="IPR031341">
    <property type="entry name" value="Methyltr_RsmF_N"/>
</dbReference>
<evidence type="ECO:0000313" key="10">
    <source>
        <dbReference type="Proteomes" id="UP001589776"/>
    </source>
</evidence>
<dbReference type="InterPro" id="IPR049560">
    <property type="entry name" value="MeTrfase_RsmB-F_NOP2_cat"/>
</dbReference>
<name>A0ABV6DEQ3_9BACL</name>
<comment type="caution">
    <text evidence="9">The sequence shown here is derived from an EMBL/GenBank/DDBJ whole genome shotgun (WGS) entry which is preliminary data.</text>
</comment>
<dbReference type="Gene3D" id="3.40.50.150">
    <property type="entry name" value="Vaccinia Virus protein VP39"/>
    <property type="match status" value="1"/>
</dbReference>
<evidence type="ECO:0000256" key="7">
    <source>
        <dbReference type="SAM" id="MobiDB-lite"/>
    </source>
</evidence>
<dbReference type="PANTHER" id="PTHR22807:SF30">
    <property type="entry name" value="28S RRNA (CYTOSINE(4447)-C(5))-METHYLTRANSFERASE-RELATED"/>
    <property type="match status" value="1"/>
</dbReference>
<dbReference type="EMBL" id="JBHLWN010000012">
    <property type="protein sequence ID" value="MFC0211117.1"/>
    <property type="molecule type" value="Genomic_DNA"/>
</dbReference>
<gene>
    <name evidence="9" type="ORF">ACFFK0_01425</name>
</gene>
<accession>A0ABV6DEQ3</accession>
<dbReference type="Gene3D" id="2.30.130.60">
    <property type="match status" value="1"/>
</dbReference>
<keyword evidence="1" id="KW-0963">Cytoplasm</keyword>
<reference evidence="9 10" key="1">
    <citation type="submission" date="2024-09" db="EMBL/GenBank/DDBJ databases">
        <authorList>
            <person name="Sun Q."/>
            <person name="Mori K."/>
        </authorList>
    </citation>
    <scope>NUCLEOTIDE SEQUENCE [LARGE SCALE GENOMIC DNA]</scope>
    <source>
        <strain evidence="9 10">CCM 7759</strain>
    </source>
</reference>
<evidence type="ECO:0000256" key="6">
    <source>
        <dbReference type="PROSITE-ProRule" id="PRU01023"/>
    </source>
</evidence>
<dbReference type="EC" id="2.1.1.-" evidence="9"/>
<organism evidence="9 10">
    <name type="scientific">Paenibacillus chartarius</name>
    <dbReference type="NCBI Taxonomy" id="747481"/>
    <lineage>
        <taxon>Bacteria</taxon>
        <taxon>Bacillati</taxon>
        <taxon>Bacillota</taxon>
        <taxon>Bacilli</taxon>
        <taxon>Bacillales</taxon>
        <taxon>Paenibacillaceae</taxon>
        <taxon>Paenibacillus</taxon>
    </lineage>
</organism>
<feature type="region of interest" description="Disordered" evidence="7">
    <location>
        <begin position="303"/>
        <end position="334"/>
    </location>
</feature>
<dbReference type="CDD" id="cd02440">
    <property type="entry name" value="AdoMet_MTases"/>
    <property type="match status" value="1"/>
</dbReference>
<comment type="similarity">
    <text evidence="6">Belongs to the class I-like SAM-binding methyltransferase superfamily. RsmB/NOP family.</text>
</comment>
<keyword evidence="10" id="KW-1185">Reference proteome</keyword>
<feature type="active site" description="Nucleophile" evidence="6">
    <location>
        <position position="252"/>
    </location>
</feature>
<evidence type="ECO:0000256" key="1">
    <source>
        <dbReference type="ARBA" id="ARBA00022490"/>
    </source>
</evidence>
<feature type="domain" description="SAM-dependent MTase RsmB/NOP-type" evidence="8">
    <location>
        <begin position="40"/>
        <end position="335"/>
    </location>
</feature>
<keyword evidence="5 6" id="KW-0694">RNA-binding</keyword>
<dbReference type="InterPro" id="IPR023267">
    <property type="entry name" value="RCMT"/>
</dbReference>
<sequence length="481" mass="52203">MDILTYERLNRRRPETVSVQLPEAYMERIKRQLGGEADEFLRSYGEPRTHGLRLNPLKLGIENPTASTIREMFGLTPVPWCPTGYYIDEEARPGKHPYHQAGLYYMQEPSAMAPAELLAPVPGEFVLDLAAAPGGKTTQLLGKLQGEGLLVSNEIHPARAKILSENVERIGAANAIVVSASPDELAERFPQAFDAIMLDAPCSGEGMFRKDPDATLEWSPAHVDMCAARQEDIAMAAIRMLKPGGRLVYSTCTFNEEENERLVARLLALEPALELERTERLWPHRVRGEGHFAALLRLRGSSAGPEAGPGEARIAPASGKRARRGGTGPAGAPRLREAAERWDAFRSEALPGFATGAGEPLLFGEQLYWLPHAPGGALRSEHLAGLKVLRPGLHLGALRAGRFEPAHALALALPRGAAARECRLPAESPEAAAYLRGEALAQPELAAGWTVVTVDGYPLGWGKVSGGQLKNHYPKGLRRHS</sequence>
<evidence type="ECO:0000256" key="3">
    <source>
        <dbReference type="ARBA" id="ARBA00022679"/>
    </source>
</evidence>
<proteinExistence type="inferred from homology"/>
<dbReference type="PANTHER" id="PTHR22807">
    <property type="entry name" value="NOP2 YEAST -RELATED NOL1/NOP2/FMU SUN DOMAIN-CONTAINING"/>
    <property type="match status" value="1"/>
</dbReference>
<comment type="caution">
    <text evidence="6">Lacks conserved residue(s) required for the propagation of feature annotation.</text>
</comment>
<dbReference type="InterPro" id="IPR031340">
    <property type="entry name" value="RsmF_methylt_CI"/>
</dbReference>
<dbReference type="PRINTS" id="PR02008">
    <property type="entry name" value="RCMTFAMILY"/>
</dbReference>